<feature type="compositionally biased region" description="Low complexity" evidence="1">
    <location>
        <begin position="55"/>
        <end position="73"/>
    </location>
</feature>
<accession>A0A060Z7L6</accession>
<protein>
    <submittedName>
        <fullName evidence="2">Uncharacterized protein</fullName>
    </submittedName>
</protein>
<reference evidence="2" key="1">
    <citation type="journal article" date="2014" name="Nat. Commun.">
        <title>The rainbow trout genome provides novel insights into evolution after whole-genome duplication in vertebrates.</title>
        <authorList>
            <person name="Berthelot C."/>
            <person name="Brunet F."/>
            <person name="Chalopin D."/>
            <person name="Juanchich A."/>
            <person name="Bernard M."/>
            <person name="Noel B."/>
            <person name="Bento P."/>
            <person name="Da Silva C."/>
            <person name="Labadie K."/>
            <person name="Alberti A."/>
            <person name="Aury J.M."/>
            <person name="Louis A."/>
            <person name="Dehais P."/>
            <person name="Bardou P."/>
            <person name="Montfort J."/>
            <person name="Klopp C."/>
            <person name="Cabau C."/>
            <person name="Gaspin C."/>
            <person name="Thorgaard G.H."/>
            <person name="Boussaha M."/>
            <person name="Quillet E."/>
            <person name="Guyomard R."/>
            <person name="Galiana D."/>
            <person name="Bobe J."/>
            <person name="Volff J.N."/>
            <person name="Genet C."/>
            <person name="Wincker P."/>
            <person name="Jaillon O."/>
            <person name="Roest Crollius H."/>
            <person name="Guiguen Y."/>
        </authorList>
    </citation>
    <scope>NUCLEOTIDE SEQUENCE [LARGE SCALE GENOMIC DNA]</scope>
</reference>
<name>A0A060Z7L6_ONCMY</name>
<gene>
    <name evidence="2" type="ORF">GSONMT00010095001</name>
</gene>
<sequence>MSPAIFVSQAIRSTKKAGGDSNHSFLALPASKIPAFCHSSGKNTSSPDPNSVPNPIKSPSSFPSSSHKSFIPSLNLSRLVPPSPSLNDRRQNLSLSSQTQNGRPSHFSYCSSSSSSSNSPSSNSSSLSPTSTSSTSSSPPSPPRLP</sequence>
<dbReference type="Proteomes" id="UP000193380">
    <property type="component" value="Unassembled WGS sequence"/>
</dbReference>
<dbReference type="PaxDb" id="8022-A0A060Z7L6"/>
<feature type="compositionally biased region" description="Polar residues" evidence="1">
    <location>
        <begin position="40"/>
        <end position="53"/>
    </location>
</feature>
<reference evidence="2" key="2">
    <citation type="submission" date="2014-03" db="EMBL/GenBank/DDBJ databases">
        <authorList>
            <person name="Genoscope - CEA"/>
        </authorList>
    </citation>
    <scope>NUCLEOTIDE SEQUENCE</scope>
</reference>
<feature type="region of interest" description="Disordered" evidence="1">
    <location>
        <begin position="37"/>
        <end position="146"/>
    </location>
</feature>
<organism evidence="2 3">
    <name type="scientific">Oncorhynchus mykiss</name>
    <name type="common">Rainbow trout</name>
    <name type="synonym">Salmo gairdneri</name>
    <dbReference type="NCBI Taxonomy" id="8022"/>
    <lineage>
        <taxon>Eukaryota</taxon>
        <taxon>Metazoa</taxon>
        <taxon>Chordata</taxon>
        <taxon>Craniata</taxon>
        <taxon>Vertebrata</taxon>
        <taxon>Euteleostomi</taxon>
        <taxon>Actinopterygii</taxon>
        <taxon>Neopterygii</taxon>
        <taxon>Teleostei</taxon>
        <taxon>Protacanthopterygii</taxon>
        <taxon>Salmoniformes</taxon>
        <taxon>Salmonidae</taxon>
        <taxon>Salmoninae</taxon>
        <taxon>Oncorhynchus</taxon>
    </lineage>
</organism>
<proteinExistence type="predicted"/>
<evidence type="ECO:0000313" key="2">
    <source>
        <dbReference type="EMBL" id="CDQ97245.1"/>
    </source>
</evidence>
<dbReference type="EMBL" id="FR929654">
    <property type="protein sequence ID" value="CDQ97245.1"/>
    <property type="molecule type" value="Genomic_DNA"/>
</dbReference>
<feature type="compositionally biased region" description="Polar residues" evidence="1">
    <location>
        <begin position="92"/>
        <end position="103"/>
    </location>
</feature>
<feature type="compositionally biased region" description="Low complexity" evidence="1">
    <location>
        <begin position="111"/>
        <end position="138"/>
    </location>
</feature>
<evidence type="ECO:0000256" key="1">
    <source>
        <dbReference type="SAM" id="MobiDB-lite"/>
    </source>
</evidence>
<evidence type="ECO:0000313" key="3">
    <source>
        <dbReference type="Proteomes" id="UP000193380"/>
    </source>
</evidence>
<dbReference type="STRING" id="8022.A0A060Z7L6"/>
<dbReference type="AlphaFoldDB" id="A0A060Z7L6"/>